<dbReference type="RefSeq" id="WP_230730372.1">
    <property type="nucleotide sequence ID" value="NZ_JAJNDB010000001.1"/>
</dbReference>
<keyword evidence="2" id="KW-1185">Reference proteome</keyword>
<organism evidence="1 2">
    <name type="scientific">Actinomycetospora endophytica</name>
    <dbReference type="NCBI Taxonomy" id="2291215"/>
    <lineage>
        <taxon>Bacteria</taxon>
        <taxon>Bacillati</taxon>
        <taxon>Actinomycetota</taxon>
        <taxon>Actinomycetes</taxon>
        <taxon>Pseudonocardiales</taxon>
        <taxon>Pseudonocardiaceae</taxon>
        <taxon>Actinomycetospora</taxon>
    </lineage>
</organism>
<evidence type="ECO:0000313" key="2">
    <source>
        <dbReference type="Proteomes" id="UP001199469"/>
    </source>
</evidence>
<comment type="caution">
    <text evidence="1">The sequence shown here is derived from an EMBL/GenBank/DDBJ whole genome shotgun (WGS) entry which is preliminary data.</text>
</comment>
<dbReference type="Proteomes" id="UP001199469">
    <property type="component" value="Unassembled WGS sequence"/>
</dbReference>
<sequence>MAGIVGKRTVVEPGEPAGDLAERLGLLRPEQRRAFRATLERVRDAELRAEYESDGIRLR</sequence>
<gene>
    <name evidence="1" type="ORF">LQ327_04755</name>
</gene>
<evidence type="ECO:0000313" key="1">
    <source>
        <dbReference type="EMBL" id="MCD2192698.1"/>
    </source>
</evidence>
<protein>
    <submittedName>
        <fullName evidence="1">Uncharacterized protein</fullName>
    </submittedName>
</protein>
<proteinExistence type="predicted"/>
<reference evidence="1 2" key="1">
    <citation type="submission" date="2021-11" db="EMBL/GenBank/DDBJ databases">
        <title>Draft genome sequence of Actinomycetospora sp. SF1 isolated from the rhizosphere soil.</title>
        <authorList>
            <person name="Duangmal K."/>
            <person name="Chantavorakit T."/>
        </authorList>
    </citation>
    <scope>NUCLEOTIDE SEQUENCE [LARGE SCALE GENOMIC DNA]</scope>
    <source>
        <strain evidence="1 2">TBRC 5722</strain>
    </source>
</reference>
<accession>A0ABS8P384</accession>
<name>A0ABS8P384_9PSEU</name>
<dbReference type="EMBL" id="JAJNDB010000001">
    <property type="protein sequence ID" value="MCD2192698.1"/>
    <property type="molecule type" value="Genomic_DNA"/>
</dbReference>